<keyword evidence="1" id="KW-0282">Flagellum</keyword>
<evidence type="ECO:0000313" key="1">
    <source>
        <dbReference type="EMBL" id="NHN28793.1"/>
    </source>
</evidence>
<sequence>MSILMVANCPGCGKVFQKNLRNLCSYCVIALQSEFDACDRYLRSNRKSTTQQLSMATGVSEKQIMLWIKERRLSPSDYPNLTYPCNSCREPIRQQEMCMSCRTRLTNDIREMQAKEVKPLIYNTAYKSHTNRY</sequence>
<evidence type="ECO:0000313" key="2">
    <source>
        <dbReference type="Proteomes" id="UP001165962"/>
    </source>
</evidence>
<keyword evidence="1" id="KW-0966">Cell projection</keyword>
<reference evidence="1" key="1">
    <citation type="submission" date="2020-03" db="EMBL/GenBank/DDBJ databases">
        <title>Draft sequencing of Paenibacilllus sp. S3N08.</title>
        <authorList>
            <person name="Kim D.-U."/>
        </authorList>
    </citation>
    <scope>NUCLEOTIDE SEQUENCE</scope>
    <source>
        <strain evidence="1">S3N08</strain>
    </source>
</reference>
<comment type="caution">
    <text evidence="1">The sequence shown here is derived from an EMBL/GenBank/DDBJ whole genome shotgun (WGS) entry which is preliminary data.</text>
</comment>
<dbReference type="EMBL" id="JAAOIW010000001">
    <property type="protein sequence ID" value="NHN28793.1"/>
    <property type="molecule type" value="Genomic_DNA"/>
</dbReference>
<name>A0ABX0IYL5_9BACL</name>
<proteinExistence type="predicted"/>
<dbReference type="RefSeq" id="WP_166145891.1">
    <property type="nucleotide sequence ID" value="NZ_JAAOIW010000001.1"/>
</dbReference>
<keyword evidence="2" id="KW-1185">Reference proteome</keyword>
<protein>
    <submittedName>
        <fullName evidence="1">Flagellar protein</fullName>
    </submittedName>
</protein>
<keyword evidence="1" id="KW-0969">Cilium</keyword>
<accession>A0ABX0IYL5</accession>
<organism evidence="1 2">
    <name type="scientific">Paenibacillus agricola</name>
    <dbReference type="NCBI Taxonomy" id="2716264"/>
    <lineage>
        <taxon>Bacteria</taxon>
        <taxon>Bacillati</taxon>
        <taxon>Bacillota</taxon>
        <taxon>Bacilli</taxon>
        <taxon>Bacillales</taxon>
        <taxon>Paenibacillaceae</taxon>
        <taxon>Paenibacillus</taxon>
    </lineage>
</organism>
<dbReference type="Proteomes" id="UP001165962">
    <property type="component" value="Unassembled WGS sequence"/>
</dbReference>
<gene>
    <name evidence="1" type="ORF">G9U52_02975</name>
</gene>